<dbReference type="Gene3D" id="3.40.50.1110">
    <property type="entry name" value="SGNH hydrolase"/>
    <property type="match status" value="1"/>
</dbReference>
<organism evidence="1 2">
    <name type="scientific">Paenibacillus contaminans</name>
    <dbReference type="NCBI Taxonomy" id="450362"/>
    <lineage>
        <taxon>Bacteria</taxon>
        <taxon>Bacillati</taxon>
        <taxon>Bacillota</taxon>
        <taxon>Bacilli</taxon>
        <taxon>Bacillales</taxon>
        <taxon>Paenibacillaceae</taxon>
        <taxon>Paenibacillus</taxon>
    </lineage>
</organism>
<dbReference type="SUPFAM" id="SSF52266">
    <property type="entry name" value="SGNH hydrolase"/>
    <property type="match status" value="1"/>
</dbReference>
<name>A0A329LZB2_9BACL</name>
<dbReference type="InterPro" id="IPR036514">
    <property type="entry name" value="SGNH_hydro_sf"/>
</dbReference>
<dbReference type="InterPro" id="IPR006311">
    <property type="entry name" value="TAT_signal"/>
</dbReference>
<comment type="caution">
    <text evidence="1">The sequence shown here is derived from an EMBL/GenBank/DDBJ whole genome shotgun (WGS) entry which is preliminary data.</text>
</comment>
<evidence type="ECO:0000313" key="2">
    <source>
        <dbReference type="Proteomes" id="UP000250369"/>
    </source>
</evidence>
<keyword evidence="2" id="KW-1185">Reference proteome</keyword>
<dbReference type="Proteomes" id="UP000250369">
    <property type="component" value="Unassembled WGS sequence"/>
</dbReference>
<gene>
    <name evidence="1" type="ORF">DQG23_34120</name>
</gene>
<sequence>MTKETRTELTEPQVMDQGSGTISRRKLLASLGMAGAALATTGIVNGALTRAYADPVDNRAKVKDLMTNHYVVVTTIAELRANASPDADIVFFVKDAGKEGHFYYDAADTASADDGKDVLVSSSGARFRRIVFSGYQEPQVDTTPMTVTSPVALNTINSWRVNEGKIKGRKINLLGDSISFGAGAGMLVGAGIPENAFARILANALNMQFGTDSYGFVSPYDNNGTGREIHSVVSTGTWSHLVDEAAGHTPAGYALESVQVGASFTFTPQGAVSRHFKIWYDGSVAGAFKVTLNGSTDVWTFTTDGSGSGLESSPALVCMPTGTGSAEISVHVLSGKVRVTGISYFNDAEGLEFQFNNFSRDGRGGRFVTEKVIKEMCRGCLSLIWALAANDRFASGADLAAYKQRIDWLIYYCNLYGTRLIVPDFLFLNADNHPIREELKRLVRAVPGATYIPFPNLVSTDGQVKDSTYLINTINFTYDGVHLSALGNRIVAETLGEALGVKAFKRDNLTNNPRWKPLVLESAAVNALTTYEWISKYRVYGDAVEIFLYINTVAPGTVVAYIPYLAVNGIALLSGNFMSSPDASGKTDIIMVAPDGSMTVYANASSSGRPSYIAAVIRVPIGVVKPSYA</sequence>
<dbReference type="AlphaFoldDB" id="A0A329LZB2"/>
<dbReference type="EMBL" id="QMFB01000032">
    <property type="protein sequence ID" value="RAV12622.1"/>
    <property type="molecule type" value="Genomic_DNA"/>
</dbReference>
<dbReference type="OrthoDB" id="9795222at2"/>
<protein>
    <submittedName>
        <fullName evidence="1">Uncharacterized protein</fullName>
    </submittedName>
</protein>
<reference evidence="1 2" key="1">
    <citation type="journal article" date="2009" name="Int. J. Syst. Evol. Microbiol.">
        <title>Paenibacillus contaminans sp. nov., isolated from a contaminated laboratory plate.</title>
        <authorList>
            <person name="Chou J.H."/>
            <person name="Lee J.H."/>
            <person name="Lin M.C."/>
            <person name="Chang P.S."/>
            <person name="Arun A.B."/>
            <person name="Young C.C."/>
            <person name="Chen W.M."/>
        </authorList>
    </citation>
    <scope>NUCLEOTIDE SEQUENCE [LARGE SCALE GENOMIC DNA]</scope>
    <source>
        <strain evidence="1 2">CKOBP-6</strain>
    </source>
</reference>
<evidence type="ECO:0000313" key="1">
    <source>
        <dbReference type="EMBL" id="RAV12622.1"/>
    </source>
</evidence>
<proteinExistence type="predicted"/>
<dbReference type="RefSeq" id="WP_113035512.1">
    <property type="nucleotide sequence ID" value="NZ_QMFB01000032.1"/>
</dbReference>
<dbReference type="PROSITE" id="PS51318">
    <property type="entry name" value="TAT"/>
    <property type="match status" value="1"/>
</dbReference>
<accession>A0A329LZB2</accession>